<dbReference type="AlphaFoldDB" id="A0A5B7F0B2"/>
<dbReference type="EMBL" id="VSRR010004097">
    <property type="protein sequence ID" value="MPC38543.1"/>
    <property type="molecule type" value="Genomic_DNA"/>
</dbReference>
<gene>
    <name evidence="2" type="ORF">E2C01_032051</name>
</gene>
<feature type="compositionally biased region" description="Polar residues" evidence="1">
    <location>
        <begin position="1"/>
        <end position="10"/>
    </location>
</feature>
<proteinExistence type="predicted"/>
<dbReference type="Proteomes" id="UP000324222">
    <property type="component" value="Unassembled WGS sequence"/>
</dbReference>
<keyword evidence="3" id="KW-1185">Reference proteome</keyword>
<reference evidence="2 3" key="1">
    <citation type="submission" date="2019-05" db="EMBL/GenBank/DDBJ databases">
        <title>Another draft genome of Portunus trituberculatus and its Hox gene families provides insights of decapod evolution.</title>
        <authorList>
            <person name="Jeong J.-H."/>
            <person name="Song I."/>
            <person name="Kim S."/>
            <person name="Choi T."/>
            <person name="Kim D."/>
            <person name="Ryu S."/>
            <person name="Kim W."/>
        </authorList>
    </citation>
    <scope>NUCLEOTIDE SEQUENCE [LARGE SCALE GENOMIC DNA]</scope>
    <source>
        <tissue evidence="2">Muscle</tissue>
    </source>
</reference>
<sequence>MLRNTSNSGTDDARCHTMPRGPPMVKRDHHAACMGRARAVVARANTMDCAVAITFPSSHRKITCRNAISHPYSAVGPHSPPQWK</sequence>
<evidence type="ECO:0000256" key="1">
    <source>
        <dbReference type="SAM" id="MobiDB-lite"/>
    </source>
</evidence>
<evidence type="ECO:0000313" key="3">
    <source>
        <dbReference type="Proteomes" id="UP000324222"/>
    </source>
</evidence>
<feature type="region of interest" description="Disordered" evidence="1">
    <location>
        <begin position="1"/>
        <end position="27"/>
    </location>
</feature>
<name>A0A5B7F0B2_PORTR</name>
<evidence type="ECO:0000313" key="2">
    <source>
        <dbReference type="EMBL" id="MPC38543.1"/>
    </source>
</evidence>
<accession>A0A5B7F0B2</accession>
<organism evidence="2 3">
    <name type="scientific">Portunus trituberculatus</name>
    <name type="common">Swimming crab</name>
    <name type="synonym">Neptunus trituberculatus</name>
    <dbReference type="NCBI Taxonomy" id="210409"/>
    <lineage>
        <taxon>Eukaryota</taxon>
        <taxon>Metazoa</taxon>
        <taxon>Ecdysozoa</taxon>
        <taxon>Arthropoda</taxon>
        <taxon>Crustacea</taxon>
        <taxon>Multicrustacea</taxon>
        <taxon>Malacostraca</taxon>
        <taxon>Eumalacostraca</taxon>
        <taxon>Eucarida</taxon>
        <taxon>Decapoda</taxon>
        <taxon>Pleocyemata</taxon>
        <taxon>Brachyura</taxon>
        <taxon>Eubrachyura</taxon>
        <taxon>Portunoidea</taxon>
        <taxon>Portunidae</taxon>
        <taxon>Portuninae</taxon>
        <taxon>Portunus</taxon>
    </lineage>
</organism>
<comment type="caution">
    <text evidence="2">The sequence shown here is derived from an EMBL/GenBank/DDBJ whole genome shotgun (WGS) entry which is preliminary data.</text>
</comment>
<protein>
    <submittedName>
        <fullName evidence="2">Uncharacterized protein</fullName>
    </submittedName>
</protein>